<dbReference type="KEGG" id="dmo:Dmoj_GI25572"/>
<dbReference type="InterPro" id="IPR031851">
    <property type="entry name" value="DUF4750"/>
</dbReference>
<dbReference type="AlphaFoldDB" id="A0A0Q9XPQ1"/>
<protein>
    <submittedName>
        <fullName evidence="1">Uncharacterized protein, isoform A</fullName>
    </submittedName>
</protein>
<proteinExistence type="predicted"/>
<accession>A0A0Q9XPQ1</accession>
<dbReference type="OrthoDB" id="25586at2759"/>
<gene>
    <name evidence="1" type="primary">Dmoj\GI25572</name>
    <name evidence="1" type="ORF">Dmoj_GI25572</name>
</gene>
<name>A0A0Q9XPQ1_DROMO</name>
<dbReference type="Proteomes" id="UP000009192">
    <property type="component" value="Unassembled WGS sequence"/>
</dbReference>
<dbReference type="Pfam" id="PF15938">
    <property type="entry name" value="DUF4750"/>
    <property type="match status" value="1"/>
</dbReference>
<sequence>MQRKGVRTQAIPCDWAQIKFAAHTKILTSILQKSNNLIIYGWFLIWKAFLSKFRLVRELLGQEELEEPQLVGGEQNQNVRARKARRD</sequence>
<reference evidence="1 2" key="1">
    <citation type="journal article" date="2007" name="Nature">
        <title>Evolution of genes and genomes on the Drosophila phylogeny.</title>
        <authorList>
            <consortium name="Drosophila 12 Genomes Consortium"/>
            <person name="Clark A.G."/>
            <person name="Eisen M.B."/>
            <person name="Smith D.R."/>
            <person name="Bergman C.M."/>
            <person name="Oliver B."/>
            <person name="Markow T.A."/>
            <person name="Kaufman T.C."/>
            <person name="Kellis M."/>
            <person name="Gelbart W."/>
            <person name="Iyer V.N."/>
            <person name="Pollard D.A."/>
            <person name="Sackton T.B."/>
            <person name="Larracuente A.M."/>
            <person name="Singh N.D."/>
            <person name="Abad J.P."/>
            <person name="Abt D.N."/>
            <person name="Adryan B."/>
            <person name="Aguade M."/>
            <person name="Akashi H."/>
            <person name="Anderson W.W."/>
            <person name="Aquadro C.F."/>
            <person name="Ardell D.H."/>
            <person name="Arguello R."/>
            <person name="Artieri C.G."/>
            <person name="Barbash D.A."/>
            <person name="Barker D."/>
            <person name="Barsanti P."/>
            <person name="Batterham P."/>
            <person name="Batzoglou S."/>
            <person name="Begun D."/>
            <person name="Bhutkar A."/>
            <person name="Blanco E."/>
            <person name="Bosak S.A."/>
            <person name="Bradley R.K."/>
            <person name="Brand A.D."/>
            <person name="Brent M.R."/>
            <person name="Brooks A.N."/>
            <person name="Brown R.H."/>
            <person name="Butlin R.K."/>
            <person name="Caggese C."/>
            <person name="Calvi B.R."/>
            <person name="Bernardo de Carvalho A."/>
            <person name="Caspi A."/>
            <person name="Castrezana S."/>
            <person name="Celniker S.E."/>
            <person name="Chang J.L."/>
            <person name="Chapple C."/>
            <person name="Chatterji S."/>
            <person name="Chinwalla A."/>
            <person name="Civetta A."/>
            <person name="Clifton S.W."/>
            <person name="Comeron J.M."/>
            <person name="Costello J.C."/>
            <person name="Coyne J.A."/>
            <person name="Daub J."/>
            <person name="David R.G."/>
            <person name="Delcher A.L."/>
            <person name="Delehaunty K."/>
            <person name="Do C.B."/>
            <person name="Ebling H."/>
            <person name="Edwards K."/>
            <person name="Eickbush T."/>
            <person name="Evans J.D."/>
            <person name="Filipski A."/>
            <person name="Findeiss S."/>
            <person name="Freyhult E."/>
            <person name="Fulton L."/>
            <person name="Fulton R."/>
            <person name="Garcia A.C."/>
            <person name="Gardiner A."/>
            <person name="Garfield D.A."/>
            <person name="Garvin B.E."/>
            <person name="Gibson G."/>
            <person name="Gilbert D."/>
            <person name="Gnerre S."/>
            <person name="Godfrey J."/>
            <person name="Good R."/>
            <person name="Gotea V."/>
            <person name="Gravely B."/>
            <person name="Greenberg A.J."/>
            <person name="Griffiths-Jones S."/>
            <person name="Gross S."/>
            <person name="Guigo R."/>
            <person name="Gustafson E.A."/>
            <person name="Haerty W."/>
            <person name="Hahn M.W."/>
            <person name="Halligan D.L."/>
            <person name="Halpern A.L."/>
            <person name="Halter G.M."/>
            <person name="Han M.V."/>
            <person name="Heger A."/>
            <person name="Hillier L."/>
            <person name="Hinrichs A.S."/>
            <person name="Holmes I."/>
            <person name="Hoskins R.A."/>
            <person name="Hubisz M.J."/>
            <person name="Hultmark D."/>
            <person name="Huntley M.A."/>
            <person name="Jaffe D.B."/>
            <person name="Jagadeeshan S."/>
            <person name="Jeck W.R."/>
            <person name="Johnson J."/>
            <person name="Jones C.D."/>
            <person name="Jordan W.C."/>
            <person name="Karpen G.H."/>
            <person name="Kataoka E."/>
            <person name="Keightley P.D."/>
            <person name="Kheradpour P."/>
            <person name="Kirkness E.F."/>
            <person name="Koerich L.B."/>
            <person name="Kristiansen K."/>
            <person name="Kudrna D."/>
            <person name="Kulathinal R.J."/>
            <person name="Kumar S."/>
            <person name="Kwok R."/>
            <person name="Lander E."/>
            <person name="Langley C.H."/>
            <person name="Lapoint R."/>
            <person name="Lazzaro B.P."/>
            <person name="Lee S.J."/>
            <person name="Levesque L."/>
            <person name="Li R."/>
            <person name="Lin C.F."/>
            <person name="Lin M.F."/>
            <person name="Lindblad-Toh K."/>
            <person name="Llopart A."/>
            <person name="Long M."/>
            <person name="Low L."/>
            <person name="Lozovsky E."/>
            <person name="Lu J."/>
            <person name="Luo M."/>
            <person name="Machado C.A."/>
            <person name="Makalowski W."/>
            <person name="Marzo M."/>
            <person name="Matsuda M."/>
            <person name="Matzkin L."/>
            <person name="McAllister B."/>
            <person name="McBride C.S."/>
            <person name="McKernan B."/>
            <person name="McKernan K."/>
            <person name="Mendez-Lago M."/>
            <person name="Minx P."/>
            <person name="Mollenhauer M.U."/>
            <person name="Montooth K."/>
            <person name="Mount S.M."/>
            <person name="Mu X."/>
            <person name="Myers E."/>
            <person name="Negre B."/>
            <person name="Newfeld S."/>
            <person name="Nielsen R."/>
            <person name="Noor M.A."/>
            <person name="O'Grady P."/>
            <person name="Pachter L."/>
            <person name="Papaceit M."/>
            <person name="Parisi M.J."/>
            <person name="Parisi M."/>
            <person name="Parts L."/>
            <person name="Pedersen J.S."/>
            <person name="Pesole G."/>
            <person name="Phillippy A.M."/>
            <person name="Ponting C.P."/>
            <person name="Pop M."/>
            <person name="Porcelli D."/>
            <person name="Powell J.R."/>
            <person name="Prohaska S."/>
            <person name="Pruitt K."/>
            <person name="Puig M."/>
            <person name="Quesneville H."/>
            <person name="Ram K.R."/>
            <person name="Rand D."/>
            <person name="Rasmussen M.D."/>
            <person name="Reed L.K."/>
            <person name="Reenan R."/>
            <person name="Reily A."/>
            <person name="Remington K.A."/>
            <person name="Rieger T.T."/>
            <person name="Ritchie M.G."/>
            <person name="Robin C."/>
            <person name="Rogers Y.H."/>
            <person name="Rohde C."/>
            <person name="Rozas J."/>
            <person name="Rubenfield M.J."/>
            <person name="Ruiz A."/>
            <person name="Russo S."/>
            <person name="Salzberg S.L."/>
            <person name="Sanchez-Gracia A."/>
            <person name="Saranga D.J."/>
            <person name="Sato H."/>
            <person name="Schaeffer S.W."/>
            <person name="Schatz M.C."/>
            <person name="Schlenke T."/>
            <person name="Schwartz R."/>
            <person name="Segarra C."/>
            <person name="Singh R.S."/>
            <person name="Sirot L."/>
            <person name="Sirota M."/>
            <person name="Sisneros N.B."/>
            <person name="Smith C.D."/>
            <person name="Smith T.F."/>
            <person name="Spieth J."/>
            <person name="Stage D.E."/>
            <person name="Stark A."/>
            <person name="Stephan W."/>
            <person name="Strausberg R.L."/>
            <person name="Strempel S."/>
            <person name="Sturgill D."/>
            <person name="Sutton G."/>
            <person name="Sutton G.G."/>
            <person name="Tao W."/>
            <person name="Teichmann S."/>
            <person name="Tobari Y.N."/>
            <person name="Tomimura Y."/>
            <person name="Tsolas J.M."/>
            <person name="Valente V.L."/>
            <person name="Venter E."/>
            <person name="Venter J.C."/>
            <person name="Vicario S."/>
            <person name="Vieira F.G."/>
            <person name="Vilella A.J."/>
            <person name="Villasante A."/>
            <person name="Walenz B."/>
            <person name="Wang J."/>
            <person name="Wasserman M."/>
            <person name="Watts T."/>
            <person name="Wilson D."/>
            <person name="Wilson R.K."/>
            <person name="Wing R.A."/>
            <person name="Wolfner M.F."/>
            <person name="Wong A."/>
            <person name="Wong G.K."/>
            <person name="Wu C.I."/>
            <person name="Wu G."/>
            <person name="Yamamoto D."/>
            <person name="Yang H.P."/>
            <person name="Yang S.P."/>
            <person name="Yorke J.A."/>
            <person name="Yoshida K."/>
            <person name="Zdobnov E."/>
            <person name="Zhang P."/>
            <person name="Zhang Y."/>
            <person name="Zimin A.V."/>
            <person name="Baldwin J."/>
            <person name="Abdouelleil A."/>
            <person name="Abdulkadir J."/>
            <person name="Abebe A."/>
            <person name="Abera B."/>
            <person name="Abreu J."/>
            <person name="Acer S.C."/>
            <person name="Aftuck L."/>
            <person name="Alexander A."/>
            <person name="An P."/>
            <person name="Anderson E."/>
            <person name="Anderson S."/>
            <person name="Arachi H."/>
            <person name="Azer M."/>
            <person name="Bachantsang P."/>
            <person name="Barry A."/>
            <person name="Bayul T."/>
            <person name="Berlin A."/>
            <person name="Bessette D."/>
            <person name="Bloom T."/>
            <person name="Blye J."/>
            <person name="Boguslavskiy L."/>
            <person name="Bonnet C."/>
            <person name="Boukhgalter B."/>
            <person name="Bourzgui I."/>
            <person name="Brown A."/>
            <person name="Cahill P."/>
            <person name="Channer S."/>
            <person name="Cheshatsang Y."/>
            <person name="Chuda L."/>
            <person name="Citroen M."/>
            <person name="Collymore A."/>
            <person name="Cooke P."/>
            <person name="Costello M."/>
            <person name="D'Aco K."/>
            <person name="Daza R."/>
            <person name="De Haan G."/>
            <person name="DeGray S."/>
            <person name="DeMaso C."/>
            <person name="Dhargay N."/>
            <person name="Dooley K."/>
            <person name="Dooley E."/>
            <person name="Doricent M."/>
            <person name="Dorje P."/>
            <person name="Dorjee K."/>
            <person name="Dupes A."/>
            <person name="Elong R."/>
            <person name="Falk J."/>
            <person name="Farina A."/>
            <person name="Faro S."/>
            <person name="Ferguson D."/>
            <person name="Fisher S."/>
            <person name="Foley C.D."/>
            <person name="Franke A."/>
            <person name="Friedrich D."/>
            <person name="Gadbois L."/>
            <person name="Gearin G."/>
            <person name="Gearin C.R."/>
            <person name="Giannoukos G."/>
            <person name="Goode T."/>
            <person name="Graham J."/>
            <person name="Grandbois E."/>
            <person name="Grewal S."/>
            <person name="Gyaltsen K."/>
            <person name="Hafez N."/>
            <person name="Hagos B."/>
            <person name="Hall J."/>
            <person name="Henson C."/>
            <person name="Hollinger A."/>
            <person name="Honan T."/>
            <person name="Huard M.D."/>
            <person name="Hughes L."/>
            <person name="Hurhula B."/>
            <person name="Husby M.E."/>
            <person name="Kamat A."/>
            <person name="Kanga B."/>
            <person name="Kashin S."/>
            <person name="Khazanovich D."/>
            <person name="Kisner P."/>
            <person name="Lance K."/>
            <person name="Lara M."/>
            <person name="Lee W."/>
            <person name="Lennon N."/>
            <person name="Letendre F."/>
            <person name="LeVine R."/>
            <person name="Lipovsky A."/>
            <person name="Liu X."/>
            <person name="Liu J."/>
            <person name="Liu S."/>
            <person name="Lokyitsang T."/>
            <person name="Lokyitsang Y."/>
            <person name="Lubonja R."/>
            <person name="Lui A."/>
            <person name="MacDonald P."/>
            <person name="Magnisalis V."/>
            <person name="Maru K."/>
            <person name="Matthews C."/>
            <person name="McCusker W."/>
            <person name="McDonough S."/>
            <person name="Mehta T."/>
            <person name="Meldrim J."/>
            <person name="Meneus L."/>
            <person name="Mihai O."/>
            <person name="Mihalev A."/>
            <person name="Mihova T."/>
            <person name="Mittelman R."/>
            <person name="Mlenga V."/>
            <person name="Montmayeur A."/>
            <person name="Mulrain L."/>
            <person name="Navidi A."/>
            <person name="Naylor J."/>
            <person name="Negash T."/>
            <person name="Nguyen T."/>
            <person name="Nguyen N."/>
            <person name="Nicol R."/>
            <person name="Norbu C."/>
            <person name="Norbu N."/>
            <person name="Novod N."/>
            <person name="O'Neill B."/>
            <person name="Osman S."/>
            <person name="Markiewicz E."/>
            <person name="Oyono O.L."/>
            <person name="Patti C."/>
            <person name="Phunkhang P."/>
            <person name="Pierre F."/>
            <person name="Priest M."/>
            <person name="Raghuraman S."/>
            <person name="Rege F."/>
            <person name="Reyes R."/>
            <person name="Rise C."/>
            <person name="Rogov P."/>
            <person name="Ross K."/>
            <person name="Ryan E."/>
            <person name="Settipalli S."/>
            <person name="Shea T."/>
            <person name="Sherpa N."/>
            <person name="Shi L."/>
            <person name="Shih D."/>
            <person name="Sparrow T."/>
            <person name="Spaulding J."/>
            <person name="Stalker J."/>
            <person name="Stange-Thomann N."/>
            <person name="Stavropoulos S."/>
            <person name="Stone C."/>
            <person name="Strader C."/>
            <person name="Tesfaye S."/>
            <person name="Thomson T."/>
            <person name="Thoulutsang Y."/>
            <person name="Thoulutsang D."/>
            <person name="Topham K."/>
            <person name="Topping I."/>
            <person name="Tsamla T."/>
            <person name="Vassiliev H."/>
            <person name="Vo A."/>
            <person name="Wangchuk T."/>
            <person name="Wangdi T."/>
            <person name="Weiand M."/>
            <person name="Wilkinson J."/>
            <person name="Wilson A."/>
            <person name="Yadav S."/>
            <person name="Young G."/>
            <person name="Yu Q."/>
            <person name="Zembek L."/>
            <person name="Zhong D."/>
            <person name="Zimmer A."/>
            <person name="Zwirko Z."/>
            <person name="Jaffe D.B."/>
            <person name="Alvarez P."/>
            <person name="Brockman W."/>
            <person name="Butler J."/>
            <person name="Chin C."/>
            <person name="Gnerre S."/>
            <person name="Grabherr M."/>
            <person name="Kleber M."/>
            <person name="Mauceli E."/>
            <person name="MacCallum I."/>
        </authorList>
    </citation>
    <scope>NUCLEOTIDE SEQUENCE [LARGE SCALE GENOMIC DNA]</scope>
    <source>
        <strain evidence="2">Tucson 15081-1352.22</strain>
    </source>
</reference>
<dbReference type="InParanoid" id="A0A0Q9XPQ1"/>
<evidence type="ECO:0000313" key="2">
    <source>
        <dbReference type="Proteomes" id="UP000009192"/>
    </source>
</evidence>
<organism evidence="1 2">
    <name type="scientific">Drosophila mojavensis</name>
    <name type="common">Fruit fly</name>
    <dbReference type="NCBI Taxonomy" id="7230"/>
    <lineage>
        <taxon>Eukaryota</taxon>
        <taxon>Metazoa</taxon>
        <taxon>Ecdysozoa</taxon>
        <taxon>Arthropoda</taxon>
        <taxon>Hexapoda</taxon>
        <taxon>Insecta</taxon>
        <taxon>Pterygota</taxon>
        <taxon>Neoptera</taxon>
        <taxon>Endopterygota</taxon>
        <taxon>Diptera</taxon>
        <taxon>Brachycera</taxon>
        <taxon>Muscomorpha</taxon>
        <taxon>Ephydroidea</taxon>
        <taxon>Drosophilidae</taxon>
        <taxon>Drosophila</taxon>
    </lineage>
</organism>
<dbReference type="EMBL" id="CH933809">
    <property type="protein sequence ID" value="KRG05923.1"/>
    <property type="molecule type" value="Genomic_DNA"/>
</dbReference>
<keyword evidence="2" id="KW-1185">Reference proteome</keyword>
<dbReference type="FunCoup" id="A0A0Q9XPQ1">
    <property type="interactions" value="37"/>
</dbReference>
<evidence type="ECO:0000313" key="1">
    <source>
        <dbReference type="EMBL" id="KRG05923.1"/>
    </source>
</evidence>